<dbReference type="GO" id="GO:0016747">
    <property type="term" value="F:acyltransferase activity, transferring groups other than amino-acyl groups"/>
    <property type="evidence" value="ECO:0007669"/>
    <property type="project" value="InterPro"/>
</dbReference>
<dbReference type="AlphaFoldDB" id="A0A150XNA3"/>
<dbReference type="PROSITE" id="PS51186">
    <property type="entry name" value="GNAT"/>
    <property type="match status" value="1"/>
</dbReference>
<dbReference type="InterPro" id="IPR000182">
    <property type="entry name" value="GNAT_dom"/>
</dbReference>
<gene>
    <name evidence="2" type="ORF">MB14_16600</name>
</gene>
<proteinExistence type="predicted"/>
<protein>
    <recommendedName>
        <fullName evidence="1">N-acetyltransferase domain-containing protein</fullName>
    </recommendedName>
</protein>
<feature type="domain" description="N-acetyltransferase" evidence="1">
    <location>
        <begin position="3"/>
        <end position="148"/>
    </location>
</feature>
<dbReference type="STRING" id="279360.MB14_16600"/>
<dbReference type="Gene3D" id="3.40.630.30">
    <property type="match status" value="1"/>
</dbReference>
<keyword evidence="3" id="KW-1185">Reference proteome</keyword>
<dbReference type="Proteomes" id="UP000075583">
    <property type="component" value="Unassembled WGS sequence"/>
</dbReference>
<comment type="caution">
    <text evidence="2">The sequence shown here is derived from an EMBL/GenBank/DDBJ whole genome shotgun (WGS) entry which is preliminary data.</text>
</comment>
<dbReference type="OrthoDB" id="5570877at2"/>
<accession>A0A150XNA3</accession>
<sequence length="307" mass="35528">MNYRYERLSDNRIADVQYLFKEVFKKNVSSEYLLKKYATNYVGVKHMCFLAYHDSMPVAFYGAIPQLFNYDQQLFKVAHACDSITLPSHHRKGLHTNLAIRSYELMRENNIKFVYAMHSENTMRATKKLGWKVGESMIRYHIKILTVPIAKVTSRLGFLDSAYQRKVQRILSRFEIQASLLNPLHNENWLCHAYSSSFFDYKNFSPNYLIEIKGVKMWLKVQSIIHVGAFHAESTLDLKVALKDLVQVGKKIGANEIQFHVSENTAQNSQLNQLHSGLNSWTVGYLDLGSSMPLDKLKLNYGDHDTF</sequence>
<organism evidence="2 3">
    <name type="scientific">Roseivirga ehrenbergii (strain DSM 102268 / JCM 13514 / KCTC 12282 / NCIMB 14502 / KMM 6017)</name>
    <dbReference type="NCBI Taxonomy" id="279360"/>
    <lineage>
        <taxon>Bacteria</taxon>
        <taxon>Pseudomonadati</taxon>
        <taxon>Bacteroidota</taxon>
        <taxon>Cytophagia</taxon>
        <taxon>Cytophagales</taxon>
        <taxon>Roseivirgaceae</taxon>
        <taxon>Roseivirga</taxon>
    </lineage>
</organism>
<dbReference type="SUPFAM" id="SSF55729">
    <property type="entry name" value="Acyl-CoA N-acyltransferases (Nat)"/>
    <property type="match status" value="1"/>
</dbReference>
<name>A0A150XNA3_ROSEK</name>
<reference evidence="2" key="1">
    <citation type="submission" date="2016-01" db="EMBL/GenBank/DDBJ databases">
        <title>Genome sequencing of Roseivirga ehrenbergii KMM 6017.</title>
        <authorList>
            <person name="Selvaratnam C."/>
            <person name="Thevarajoo S."/>
            <person name="Goh K.M."/>
            <person name="Ee R."/>
            <person name="Chan K.-G."/>
            <person name="Chong C.S."/>
        </authorList>
    </citation>
    <scope>NUCLEOTIDE SEQUENCE [LARGE SCALE GENOMIC DNA]</scope>
    <source>
        <strain evidence="2">KMM 6017</strain>
    </source>
</reference>
<dbReference type="EMBL" id="LQZQ01000005">
    <property type="protein sequence ID" value="KYG80161.1"/>
    <property type="molecule type" value="Genomic_DNA"/>
</dbReference>
<dbReference type="RefSeq" id="WP_062590630.1">
    <property type="nucleotide sequence ID" value="NZ_LQZQ01000005.1"/>
</dbReference>
<evidence type="ECO:0000259" key="1">
    <source>
        <dbReference type="PROSITE" id="PS51186"/>
    </source>
</evidence>
<dbReference type="Pfam" id="PF13527">
    <property type="entry name" value="Acetyltransf_9"/>
    <property type="match status" value="1"/>
</dbReference>
<evidence type="ECO:0000313" key="2">
    <source>
        <dbReference type="EMBL" id="KYG80161.1"/>
    </source>
</evidence>
<dbReference type="InterPro" id="IPR016181">
    <property type="entry name" value="Acyl_CoA_acyltransferase"/>
</dbReference>
<evidence type="ECO:0000313" key="3">
    <source>
        <dbReference type="Proteomes" id="UP000075583"/>
    </source>
</evidence>